<organism evidence="2">
    <name type="scientific">viral metagenome</name>
    <dbReference type="NCBI Taxonomy" id="1070528"/>
    <lineage>
        <taxon>unclassified sequences</taxon>
        <taxon>metagenomes</taxon>
        <taxon>organismal metagenomes</taxon>
    </lineage>
</organism>
<reference evidence="2" key="1">
    <citation type="submission" date="2020-03" db="EMBL/GenBank/DDBJ databases">
        <title>The deep terrestrial virosphere.</title>
        <authorList>
            <person name="Holmfeldt K."/>
            <person name="Nilsson E."/>
            <person name="Simone D."/>
            <person name="Lopez-Fernandez M."/>
            <person name="Wu X."/>
            <person name="de Brujin I."/>
            <person name="Lundin D."/>
            <person name="Andersson A."/>
            <person name="Bertilsson S."/>
            <person name="Dopson M."/>
        </authorList>
    </citation>
    <scope>NUCLEOTIDE SEQUENCE</scope>
    <source>
        <strain evidence="2">MM415B01957</strain>
    </source>
</reference>
<dbReference type="EMBL" id="MT141191">
    <property type="protein sequence ID" value="QJA55950.1"/>
    <property type="molecule type" value="Genomic_DNA"/>
</dbReference>
<evidence type="ECO:0000256" key="1">
    <source>
        <dbReference type="SAM" id="Coils"/>
    </source>
</evidence>
<protein>
    <submittedName>
        <fullName evidence="2">Uncharacterized protein</fullName>
    </submittedName>
</protein>
<name>A0A6M3IEP5_9ZZZZ</name>
<sequence length="127" mass="13930">MEIERLELTETLKAGNEVWVKGTVFDRKDGFPSAIITEINAHKQGKSRAIRVLMTKGDVDKEKARIRDMEAAKNAADKGRDQALTDLKKLEDLYHEAKDQLAAANAQLDALKGELLLGGLGAKKGKS</sequence>
<accession>A0A6M3IEP5</accession>
<feature type="coiled-coil region" evidence="1">
    <location>
        <begin position="80"/>
        <end position="114"/>
    </location>
</feature>
<dbReference type="AlphaFoldDB" id="A0A6M3IEP5"/>
<proteinExistence type="predicted"/>
<keyword evidence="1" id="KW-0175">Coiled coil</keyword>
<gene>
    <name evidence="2" type="ORF">MM415B01957_0003</name>
</gene>
<evidence type="ECO:0000313" key="2">
    <source>
        <dbReference type="EMBL" id="QJA55950.1"/>
    </source>
</evidence>